<dbReference type="Gene3D" id="1.25.40.20">
    <property type="entry name" value="Ankyrin repeat-containing domain"/>
    <property type="match status" value="1"/>
</dbReference>
<name>K8FDS5_9CHLO</name>
<reference evidence="1 2" key="1">
    <citation type="submission" date="2011-10" db="EMBL/GenBank/DDBJ databases">
        <authorList>
            <person name="Genoscope - CEA"/>
        </authorList>
    </citation>
    <scope>NUCLEOTIDE SEQUENCE [LARGE SCALE GENOMIC DNA]</scope>
    <source>
        <strain evidence="1 2">RCC 1105</strain>
    </source>
</reference>
<dbReference type="OrthoDB" id="545589at2759"/>
<keyword evidence="2" id="KW-1185">Reference proteome</keyword>
<evidence type="ECO:0000313" key="1">
    <source>
        <dbReference type="EMBL" id="CCO20738.1"/>
    </source>
</evidence>
<dbReference type="SUPFAM" id="SSF48403">
    <property type="entry name" value="Ankyrin repeat"/>
    <property type="match status" value="1"/>
</dbReference>
<evidence type="ECO:0000313" key="2">
    <source>
        <dbReference type="Proteomes" id="UP000198341"/>
    </source>
</evidence>
<dbReference type="InterPro" id="IPR036770">
    <property type="entry name" value="Ankyrin_rpt-contain_sf"/>
</dbReference>
<dbReference type="KEGG" id="bpg:Bathy18g00950"/>
<sequence>MTTRGRKRKVGQRDVWDLIANNDDVSFKHVLPRLNSTDLKFLHLVNNEARKLIKRSSREEELKKKFKVEEMSSISTLEVAWENKPLWESWWEDHRYFCKRVAKTNKLELLKWIREEKKCEWSAGTIYRAAEQGNLEMVKYCVANECPIDAIACEYAAENGHLEILKYLHEEAKAPWDEYTATWAAGKGQLHILEYLVERKYDEYGMLACERAAESGHLDCLKYLHETAKAPWDYKAVRQAHLYNQPECLQYLLDNNCPLPFGWRYEGGALHTN</sequence>
<accession>K8FDS5</accession>
<dbReference type="PANTHER" id="PTHR46586">
    <property type="entry name" value="ANKYRIN REPEAT-CONTAINING PROTEIN"/>
    <property type="match status" value="1"/>
</dbReference>
<proteinExistence type="predicted"/>
<dbReference type="PANTHER" id="PTHR46586:SF1">
    <property type="entry name" value="ANKYRIN REPEAT-CONTAINING PROTEIN"/>
    <property type="match status" value="1"/>
</dbReference>
<dbReference type="InterPro" id="IPR052050">
    <property type="entry name" value="SecEffector_AnkRepeat"/>
</dbReference>
<dbReference type="InterPro" id="IPR002110">
    <property type="entry name" value="Ankyrin_rpt"/>
</dbReference>
<protein>
    <submittedName>
        <fullName evidence="1">Uncharacterized protein</fullName>
    </submittedName>
</protein>
<dbReference type="GeneID" id="19010797"/>
<dbReference type="Pfam" id="PF12796">
    <property type="entry name" value="Ank_2"/>
    <property type="match status" value="1"/>
</dbReference>
<dbReference type="RefSeq" id="XP_007508247.1">
    <property type="nucleotide sequence ID" value="XM_007508185.1"/>
</dbReference>
<dbReference type="AlphaFoldDB" id="K8FDS5"/>
<dbReference type="EMBL" id="FO082261">
    <property type="protein sequence ID" value="CCO20738.1"/>
    <property type="molecule type" value="Genomic_DNA"/>
</dbReference>
<gene>
    <name evidence="1" type="ordered locus">Bathy18g00950</name>
</gene>
<organism evidence="1 2">
    <name type="scientific">Bathycoccus prasinos</name>
    <dbReference type="NCBI Taxonomy" id="41875"/>
    <lineage>
        <taxon>Eukaryota</taxon>
        <taxon>Viridiplantae</taxon>
        <taxon>Chlorophyta</taxon>
        <taxon>Mamiellophyceae</taxon>
        <taxon>Mamiellales</taxon>
        <taxon>Bathycoccaceae</taxon>
        <taxon>Bathycoccus</taxon>
    </lineage>
</organism>
<dbReference type="Proteomes" id="UP000198341">
    <property type="component" value="Chromosome 18"/>
</dbReference>